<dbReference type="Proteomes" id="UP000249638">
    <property type="component" value="Unassembled WGS sequence"/>
</dbReference>
<feature type="domain" description="Peptidase C39" evidence="2">
    <location>
        <begin position="57"/>
        <end position="187"/>
    </location>
</feature>
<name>A0A2W7PJ51_9BURK</name>
<feature type="chain" id="PRO_5016035812" description="Peptidase C39 domain-containing protein" evidence="1">
    <location>
        <begin position="27"/>
        <end position="233"/>
    </location>
</feature>
<dbReference type="GO" id="GO:0016020">
    <property type="term" value="C:membrane"/>
    <property type="evidence" value="ECO:0007669"/>
    <property type="project" value="InterPro"/>
</dbReference>
<evidence type="ECO:0000259" key="2">
    <source>
        <dbReference type="PROSITE" id="PS50990"/>
    </source>
</evidence>
<dbReference type="Pfam" id="PF03412">
    <property type="entry name" value="Peptidase_C39"/>
    <property type="match status" value="1"/>
</dbReference>
<dbReference type="Gene3D" id="3.90.70.10">
    <property type="entry name" value="Cysteine proteinases"/>
    <property type="match status" value="1"/>
</dbReference>
<organism evidence="3 4">
    <name type="scientific">Cupriavidus phytorum</name>
    <dbReference type="NCBI Taxonomy" id="3024399"/>
    <lineage>
        <taxon>Bacteria</taxon>
        <taxon>Pseudomonadati</taxon>
        <taxon>Pseudomonadota</taxon>
        <taxon>Betaproteobacteria</taxon>
        <taxon>Burkholderiales</taxon>
        <taxon>Burkholderiaceae</taxon>
        <taxon>Cupriavidus</taxon>
    </lineage>
</organism>
<dbReference type="GO" id="GO:0005524">
    <property type="term" value="F:ATP binding"/>
    <property type="evidence" value="ECO:0007669"/>
    <property type="project" value="InterPro"/>
</dbReference>
<keyword evidence="1" id="KW-0732">Signal</keyword>
<evidence type="ECO:0000313" key="4">
    <source>
        <dbReference type="Proteomes" id="UP000249638"/>
    </source>
</evidence>
<evidence type="ECO:0000256" key="1">
    <source>
        <dbReference type="SAM" id="SignalP"/>
    </source>
</evidence>
<dbReference type="EMBL" id="QKZN01000009">
    <property type="protein sequence ID" value="PZX24756.1"/>
    <property type="molecule type" value="Genomic_DNA"/>
</dbReference>
<gene>
    <name evidence="3" type="ORF">C7416_109159</name>
</gene>
<evidence type="ECO:0000313" key="3">
    <source>
        <dbReference type="EMBL" id="PZX24756.1"/>
    </source>
</evidence>
<dbReference type="GO" id="GO:0008233">
    <property type="term" value="F:peptidase activity"/>
    <property type="evidence" value="ECO:0007669"/>
    <property type="project" value="InterPro"/>
</dbReference>
<accession>A0A2W7PJ51</accession>
<proteinExistence type="predicted"/>
<feature type="signal peptide" evidence="1">
    <location>
        <begin position="1"/>
        <end position="26"/>
    </location>
</feature>
<sequence length="233" mass="26140">MMKPLRILLACVPWLLAPAHVPGAHAADVALYGPVGEPYSVRVTSLREARFKSTIRQQFDFSCGSAAVATLLTYQYGHPINEATVFQNMYLNGDQQKIRAEGFSLLDMKRFLAALGYEADGFELPLSKLEETQVPAIVLIVENGYHHFVVVKGVKGNRVLVGDPARGTRAMSREQFERIWDSQLLFVIHNRTDRARFNVAADWRVAPSGPYWMGVNRDNLFFTVMPRHGAGDF</sequence>
<dbReference type="PROSITE" id="PS50990">
    <property type="entry name" value="PEPTIDASE_C39"/>
    <property type="match status" value="1"/>
</dbReference>
<dbReference type="AlphaFoldDB" id="A0A2W7PJ51"/>
<protein>
    <recommendedName>
        <fullName evidence="2">Peptidase C39 domain-containing protein</fullName>
    </recommendedName>
</protein>
<reference evidence="3" key="1">
    <citation type="submission" date="2018-06" db="EMBL/GenBank/DDBJ databases">
        <title>Genomic Encyclopedia of Type Strains, Phase IV (KMG-V): Genome sequencing to study the core and pangenomes of soil and plant-associated prokaryotes.</title>
        <authorList>
            <person name="Whitman W."/>
        </authorList>
    </citation>
    <scope>NUCLEOTIDE SEQUENCE [LARGE SCALE GENOMIC DNA]</scope>
    <source>
        <strain evidence="3">MLR2-44</strain>
    </source>
</reference>
<dbReference type="CDD" id="cd02423">
    <property type="entry name" value="Peptidase_C39G"/>
    <property type="match status" value="1"/>
</dbReference>
<dbReference type="GO" id="GO:0006508">
    <property type="term" value="P:proteolysis"/>
    <property type="evidence" value="ECO:0007669"/>
    <property type="project" value="InterPro"/>
</dbReference>
<comment type="caution">
    <text evidence="3">The sequence shown here is derived from an EMBL/GenBank/DDBJ whole genome shotgun (WGS) entry which is preliminary data.</text>
</comment>
<keyword evidence="4" id="KW-1185">Reference proteome</keyword>
<dbReference type="InterPro" id="IPR005074">
    <property type="entry name" value="Peptidase_C39"/>
</dbReference>